<dbReference type="InParanoid" id="D6TFX0"/>
<dbReference type="EMBL" id="ADVG01000001">
    <property type="protein sequence ID" value="EFH90603.1"/>
    <property type="molecule type" value="Genomic_DNA"/>
</dbReference>
<organism evidence="1 2">
    <name type="scientific">Ktedonobacter racemifer DSM 44963</name>
    <dbReference type="NCBI Taxonomy" id="485913"/>
    <lineage>
        <taxon>Bacteria</taxon>
        <taxon>Bacillati</taxon>
        <taxon>Chloroflexota</taxon>
        <taxon>Ktedonobacteria</taxon>
        <taxon>Ktedonobacterales</taxon>
        <taxon>Ktedonobacteraceae</taxon>
        <taxon>Ktedonobacter</taxon>
    </lineage>
</organism>
<evidence type="ECO:0000313" key="2">
    <source>
        <dbReference type="Proteomes" id="UP000004508"/>
    </source>
</evidence>
<proteinExistence type="predicted"/>
<name>D6TFX0_KTERA</name>
<dbReference type="Proteomes" id="UP000004508">
    <property type="component" value="Unassembled WGS sequence"/>
</dbReference>
<reference evidence="1 2" key="1">
    <citation type="journal article" date="2011" name="Stand. Genomic Sci.">
        <title>Non-contiguous finished genome sequence and contextual data of the filamentous soil bacterium Ktedonobacter racemifer type strain (SOSP1-21).</title>
        <authorList>
            <person name="Chang Y.J."/>
            <person name="Land M."/>
            <person name="Hauser L."/>
            <person name="Chertkov O."/>
            <person name="Del Rio T.G."/>
            <person name="Nolan M."/>
            <person name="Copeland A."/>
            <person name="Tice H."/>
            <person name="Cheng J.F."/>
            <person name="Lucas S."/>
            <person name="Han C."/>
            <person name="Goodwin L."/>
            <person name="Pitluck S."/>
            <person name="Ivanova N."/>
            <person name="Ovchinikova G."/>
            <person name="Pati A."/>
            <person name="Chen A."/>
            <person name="Palaniappan K."/>
            <person name="Mavromatis K."/>
            <person name="Liolios K."/>
            <person name="Brettin T."/>
            <person name="Fiebig A."/>
            <person name="Rohde M."/>
            <person name="Abt B."/>
            <person name="Goker M."/>
            <person name="Detter J.C."/>
            <person name="Woyke T."/>
            <person name="Bristow J."/>
            <person name="Eisen J.A."/>
            <person name="Markowitz V."/>
            <person name="Hugenholtz P."/>
            <person name="Kyrpides N.C."/>
            <person name="Klenk H.P."/>
            <person name="Lapidus A."/>
        </authorList>
    </citation>
    <scope>NUCLEOTIDE SEQUENCE [LARGE SCALE GENOMIC DNA]</scope>
    <source>
        <strain evidence="2">DSM 44963</strain>
    </source>
</reference>
<protein>
    <submittedName>
        <fullName evidence="1">Uncharacterized protein</fullName>
    </submittedName>
</protein>
<accession>D6TFX0</accession>
<sequence>MLLPMSKARGPRMARFYDGKNVDSLTYRILSGRTLRKIYLYINKFFSIYIAKVHYFGKESKKQAKPGINVEIFAA</sequence>
<gene>
    <name evidence="1" type="ORF">Krac_12229</name>
</gene>
<comment type="caution">
    <text evidence="1">The sequence shown here is derived from an EMBL/GenBank/DDBJ whole genome shotgun (WGS) entry which is preliminary data.</text>
</comment>
<keyword evidence="2" id="KW-1185">Reference proteome</keyword>
<dbReference type="AlphaFoldDB" id="D6TFX0"/>
<evidence type="ECO:0000313" key="1">
    <source>
        <dbReference type="EMBL" id="EFH90603.1"/>
    </source>
</evidence>